<organism evidence="12 13">
    <name type="scientific">Drosophila arizonae</name>
    <name type="common">Fruit fly</name>
    <dbReference type="NCBI Taxonomy" id="7263"/>
    <lineage>
        <taxon>Eukaryota</taxon>
        <taxon>Metazoa</taxon>
        <taxon>Ecdysozoa</taxon>
        <taxon>Arthropoda</taxon>
        <taxon>Hexapoda</taxon>
        <taxon>Insecta</taxon>
        <taxon>Pterygota</taxon>
        <taxon>Neoptera</taxon>
        <taxon>Endopterygota</taxon>
        <taxon>Diptera</taxon>
        <taxon>Brachycera</taxon>
        <taxon>Muscomorpha</taxon>
        <taxon>Ephydroidea</taxon>
        <taxon>Drosophilidae</taxon>
        <taxon>Drosophila</taxon>
    </lineage>
</organism>
<dbReference type="InterPro" id="IPR036961">
    <property type="entry name" value="Kinesin_motor_dom_sf"/>
</dbReference>
<dbReference type="CDD" id="cd14911">
    <property type="entry name" value="MYSc_Myh2_insects_mollusks"/>
    <property type="match status" value="1"/>
</dbReference>
<dbReference type="PROSITE" id="PS50096">
    <property type="entry name" value="IQ"/>
    <property type="match status" value="1"/>
</dbReference>
<sequence>MSEEVDRNDPELKYLSVERNQFNDPATQAEWTQKRLVWVPHENQGFVAASIKREHGDEVEVELAETGKRVMILRDDIQKMNPPKFDKVEDMAELTCLNEASVLHNIKDRYYSGLIYTYSGLFCVVVNPYKKLPIYTEKIMERYKGIKRHEVPPHVFAITDSAYRNMLGDREDQSILCTGESGAGKTENTKKVIQFLAYVAASKPKGSGAVPNPAVLISSHQETFAGELEQQLLQANPILEAFGNAKTVKNDNSSRFGKFIRINFDASGFISGANIETYLLEKSRAIRQAKDERTFHIFYQLLAGATPEQREKFILDDIKSYPFLSNGTLPVPGVDDFAEFQATVKSMNIMGMTSEDFNSIFRIVSAVLLFGSMKFRQERNNDQATLPDNTVAQKIAHLLGLSVTDMTRAFLTPRIKVGRDFVTKAQTKEQVEFAVEAIAKACYERMFKWLVNRINRSLDRTKRQGASFIGILDMAGFEIFELNSFEQLCINYTNEKLQQLFNHTMFILEQEEYQREGIEWKFIDFGLDLQPTIDLIDKPGGIMALLDEECWFPKATDKTFVDKLVSAHSMHPKFMKTDFRGVADFAIVHYAGRVDYSATKWLMKNMDPLNENIVSLLQASQDPFVVNIWKDAEIVGMAQQALTDTQFGARTRKGMFRTVSHLYKEQLAKLMDTLRNTNPNFVRCIIPNHEKRAGKIDAPLVLDQLRCNGVLEGIRICRQGFPNRIPFQEFRQRYELLTPNVIPKGFMDGKKACEKMIQALELDSNLYRVGQSKIFFRAGVLAHLEEERDFKISDLIVNFQAFCRGFLARRNYQKRLQQLNAIRIIQRNCAAYLKLRNWQWWRLYTKVKPLLEVTKQEEKLVQKEDELKQVREKLESLAKNTQEYERKYQQALGEKTTLAEQLQAEIELCAEAEESRSRLMARKQELEDMMQELETRIEEEEERVLSLAGDKKKLELHIQDLEEQLEEEEAARQKLQLEKVQLDAKIKKHEEELALTEDQNQKLLKEKKVLEERANDLSQTLAEEEEKAKHLAKLKAKHEATIAELEERMHKDQQQRQESDRTKRKIETEVADLKEQLNERRIQVEEMQAQLAKREEELTQTLMRIDEESASKAAAQKAQRELESQLAEIQEDLEAEKSARSKAEKLRRDLSEELEALKNELLDSLDTTAAQQELRSKREQELAMLKKSLEEEGVNHESVLAEMRHKHAQELNSINDQLENLRKAKAGLEKAKGTLEAENADLATELRSVNSSRQENDRRRKQAESQIAELQVKLAEIERARSELQEKCTKLQQEAENITNQLEEAELKASAAVKSASNMESQLTEAQQLLEEETRQKLALSSKLRQIESEKEALQEQLEEDEEAKRNFERKLAEVTAQMQEIKKKAEEDADLAKELEEGKKRLNKDIEALERQVKELMAQNDRLDKSKKKIQSELEDATIELEAQRTKVLELEKKQKNFDKILAEEKAISEQIAQERDTAEREAREKETKVLSVSRELDEAYDKIEDLETKRKQLQNELDDLANTQGTADKNVHELEKAKRALESQLAELKAQNEELEDDLQLTEDAKLRLEVNMQALRSQFERDLLAKEEGAEEKRRGLVKQLRDLEAELDEERKQRTAAVAAKKKLEGDLKEIETTMEMHNKVKEDALKHAKKLQAQVKDALRDAEEAKAAKEELQALSKEAERKVKALEAEVLQLTEDLASSERARRAAETERDELAEEIATNASKGSLMIDEKRRLEARIATLEEELEEEQSNSEVLLDRSRKAQLQIEQLTTELANEKSNSQKNENGRALLERQNKELKAKLAEIETAQRTKVKATIATLEAKIANLEEQLENEGKERLLQQKANRKMDKKIKELTMNIEDERRHVDQHKEQMDKLNSRIKLLKRNLDETEEELQKEKTQKRKYQRECEDMIESQEAMNREINSLKTKLRRTGGMGLSSSRLTGTPSSKRGGGGGGGGGDDSSSVQDESLDGEDSGN</sequence>
<dbReference type="SUPFAM" id="SSF52540">
    <property type="entry name" value="P-loop containing nucleoside triphosphate hydrolases"/>
    <property type="match status" value="1"/>
</dbReference>
<feature type="binding site" evidence="8">
    <location>
        <begin position="179"/>
        <end position="186"/>
    </location>
    <ligand>
        <name>ATP</name>
        <dbReference type="ChEBI" id="CHEBI:30616"/>
    </ligand>
</feature>
<dbReference type="InterPro" id="IPR001609">
    <property type="entry name" value="Myosin_head_motor_dom-like"/>
</dbReference>
<evidence type="ECO:0000256" key="7">
    <source>
        <dbReference type="ARBA" id="ARBA00023203"/>
    </source>
</evidence>
<dbReference type="Pfam" id="PF00612">
    <property type="entry name" value="IQ"/>
    <property type="match status" value="1"/>
</dbReference>
<evidence type="ECO:0000313" key="13">
    <source>
        <dbReference type="RefSeq" id="XP_017865074.1"/>
    </source>
</evidence>
<dbReference type="SMART" id="SM00242">
    <property type="entry name" value="MYSc"/>
    <property type="match status" value="1"/>
</dbReference>
<dbReference type="Gene3D" id="6.10.250.2420">
    <property type="match status" value="1"/>
</dbReference>
<feature type="compositionally biased region" description="Basic and acidic residues" evidence="9">
    <location>
        <begin position="1704"/>
        <end position="1714"/>
    </location>
</feature>
<dbReference type="PANTHER" id="PTHR13140">
    <property type="entry name" value="MYOSIN"/>
    <property type="match status" value="1"/>
</dbReference>
<feature type="domain" description="Myosin motor" evidence="10">
    <location>
        <begin position="86"/>
        <end position="789"/>
    </location>
</feature>
<dbReference type="SMART" id="SM00015">
    <property type="entry name" value="IQ"/>
    <property type="match status" value="1"/>
</dbReference>
<evidence type="ECO:0000256" key="2">
    <source>
        <dbReference type="ARBA" id="ARBA00022741"/>
    </source>
</evidence>
<comment type="similarity">
    <text evidence="1 8">Belongs to the TRAFAC class myosin-kinesin ATPase superfamily. Myosin family.</text>
</comment>
<feature type="compositionally biased region" description="Gly residues" evidence="9">
    <location>
        <begin position="1955"/>
        <end position="1965"/>
    </location>
</feature>
<evidence type="ECO:0000313" key="12">
    <source>
        <dbReference type="Proteomes" id="UP000694904"/>
    </source>
</evidence>
<name>A0ABM1PCY8_DROAR</name>
<dbReference type="Gene3D" id="1.20.58.530">
    <property type="match status" value="1"/>
</dbReference>
<feature type="compositionally biased region" description="Acidic residues" evidence="9">
    <location>
        <begin position="1973"/>
        <end position="1982"/>
    </location>
</feature>
<dbReference type="InterPro" id="IPR008989">
    <property type="entry name" value="Myosin_S1_N"/>
</dbReference>
<dbReference type="InterPro" id="IPR027417">
    <property type="entry name" value="P-loop_NTPase"/>
</dbReference>
<dbReference type="InterPro" id="IPR000048">
    <property type="entry name" value="IQ_motif_EF-hand-BS"/>
</dbReference>
<dbReference type="Gene3D" id="1.10.10.820">
    <property type="match status" value="1"/>
</dbReference>
<evidence type="ECO:0000256" key="8">
    <source>
        <dbReference type="PROSITE-ProRule" id="PRU00782"/>
    </source>
</evidence>
<dbReference type="PANTHER" id="PTHR13140:SF857">
    <property type="entry name" value="MYOSIN-11"/>
    <property type="match status" value="1"/>
</dbReference>
<dbReference type="PROSITE" id="PS51456">
    <property type="entry name" value="MYOSIN_MOTOR"/>
    <property type="match status" value="1"/>
</dbReference>
<dbReference type="Gene3D" id="1.20.5.1160">
    <property type="entry name" value="Vasodilator-stimulated phosphoprotein"/>
    <property type="match status" value="1"/>
</dbReference>
<evidence type="ECO:0000256" key="3">
    <source>
        <dbReference type="ARBA" id="ARBA00022840"/>
    </source>
</evidence>
<reference evidence="12" key="1">
    <citation type="journal article" date="1997" name="Nucleic Acids Res.">
        <title>tRNAscan-SE: a program for improved detection of transfer RNA genes in genomic sequence.</title>
        <authorList>
            <person name="Lowe T.M."/>
            <person name="Eddy S.R."/>
        </authorList>
    </citation>
    <scope>NUCLEOTIDE SEQUENCE [LARGE SCALE GENOMIC DNA]</scope>
</reference>
<feature type="compositionally biased region" description="Polar residues" evidence="9">
    <location>
        <begin position="1942"/>
        <end position="1953"/>
    </location>
</feature>
<gene>
    <name evidence="13" type="primary">LOC108615237</name>
</gene>
<dbReference type="Gene3D" id="1.20.5.340">
    <property type="match status" value="3"/>
</dbReference>
<feature type="domain" description="Myosin N-terminal SH3-like" evidence="11">
    <location>
        <begin position="32"/>
        <end position="82"/>
    </location>
</feature>
<dbReference type="Gene3D" id="4.10.270.10">
    <property type="entry name" value="Myosin, subunit A"/>
    <property type="match status" value="1"/>
</dbReference>
<dbReference type="Gene3D" id="3.30.70.1590">
    <property type="match status" value="1"/>
</dbReference>
<keyword evidence="2 8" id="KW-0547">Nucleotide-binding</keyword>
<keyword evidence="4" id="KW-0175">Coiled coil</keyword>
<protein>
    <submittedName>
        <fullName evidence="13">Myosin heavy chain, non-muscle isoform X1</fullName>
    </submittedName>
</protein>
<evidence type="ECO:0000259" key="10">
    <source>
        <dbReference type="PROSITE" id="PS51456"/>
    </source>
</evidence>
<dbReference type="Pfam" id="PF01576">
    <property type="entry name" value="Myosin_tail_1"/>
    <property type="match status" value="1"/>
</dbReference>
<dbReference type="Gene3D" id="3.40.850.10">
    <property type="entry name" value="Kinesin motor domain"/>
    <property type="match status" value="1"/>
</dbReference>
<feature type="region of interest" description="Disordered" evidence="9">
    <location>
        <begin position="1919"/>
        <end position="1982"/>
    </location>
</feature>
<dbReference type="GeneID" id="108615237"/>
<keyword evidence="12" id="KW-1185">Reference proteome</keyword>
<dbReference type="InterPro" id="IPR004009">
    <property type="entry name" value="SH3_Myosin"/>
</dbReference>
<keyword evidence="3 8" id="KW-0067">ATP-binding</keyword>
<dbReference type="PRINTS" id="PR00193">
    <property type="entry name" value="MYOSINHEAVY"/>
</dbReference>
<proteinExistence type="inferred from homology"/>
<feature type="region of interest" description="Actin-binding" evidence="8">
    <location>
        <begin position="667"/>
        <end position="689"/>
    </location>
</feature>
<keyword evidence="7 8" id="KW-0009">Actin-binding</keyword>
<accession>A0ABM1PCY8</accession>
<keyword evidence="5 8" id="KW-0518">Myosin</keyword>
<dbReference type="InterPro" id="IPR002928">
    <property type="entry name" value="Myosin_tail"/>
</dbReference>
<dbReference type="Pfam" id="PF02736">
    <property type="entry name" value="Myosin_N"/>
    <property type="match status" value="1"/>
</dbReference>
<reference evidence="12" key="2">
    <citation type="journal article" date="2016" name="G3 (Bethesda)">
        <title>Genome Evolution in Three Species of Cactophilic Drosophila.</title>
        <authorList>
            <person name="Sanchez-Flores A."/>
            <person name="Penazola F."/>
            <person name="Carpinteyro-Ponce J."/>
            <person name="Nazario-Yepiz N."/>
            <person name="Abreu-Goodger C."/>
            <person name="Machado C.A."/>
            <person name="Markow T.A."/>
        </authorList>
    </citation>
    <scope>NUCLEOTIDE SEQUENCE [LARGE SCALE GENOMIC DNA]</scope>
</reference>
<feature type="region of interest" description="Disordered" evidence="9">
    <location>
        <begin position="1702"/>
        <end position="1724"/>
    </location>
</feature>
<dbReference type="Gene3D" id="1.20.120.720">
    <property type="entry name" value="Myosin VI head, motor domain, U50 subdomain"/>
    <property type="match status" value="1"/>
</dbReference>
<evidence type="ECO:0000256" key="5">
    <source>
        <dbReference type="ARBA" id="ARBA00023123"/>
    </source>
</evidence>
<evidence type="ECO:0000256" key="6">
    <source>
        <dbReference type="ARBA" id="ARBA00023175"/>
    </source>
</evidence>
<feature type="region of interest" description="Disordered" evidence="9">
    <location>
        <begin position="1046"/>
        <end position="1066"/>
    </location>
</feature>
<evidence type="ECO:0000259" key="11">
    <source>
        <dbReference type="PROSITE" id="PS51844"/>
    </source>
</evidence>
<evidence type="ECO:0000256" key="1">
    <source>
        <dbReference type="ARBA" id="ARBA00008314"/>
    </source>
</evidence>
<evidence type="ECO:0000256" key="4">
    <source>
        <dbReference type="ARBA" id="ARBA00023054"/>
    </source>
</evidence>
<dbReference type="SUPFAM" id="SSF90257">
    <property type="entry name" value="Myosin rod fragments"/>
    <property type="match status" value="4"/>
</dbReference>
<evidence type="ECO:0000256" key="9">
    <source>
        <dbReference type="SAM" id="MobiDB-lite"/>
    </source>
</evidence>
<keyword evidence="6 8" id="KW-0505">Motor protein</keyword>
<dbReference type="PROSITE" id="PS51844">
    <property type="entry name" value="SH3_LIKE"/>
    <property type="match status" value="1"/>
</dbReference>
<reference evidence="13" key="3">
    <citation type="submission" date="2025-08" db="UniProtKB">
        <authorList>
            <consortium name="RefSeq"/>
        </authorList>
    </citation>
    <scope>IDENTIFICATION</scope>
    <source>
        <tissue evidence="13">Whole organism</tissue>
    </source>
</reference>
<dbReference type="RefSeq" id="XP_017865074.1">
    <property type="nucleotide sequence ID" value="XM_018009585.1"/>
</dbReference>
<dbReference type="Proteomes" id="UP000694904">
    <property type="component" value="Chromosome 5"/>
</dbReference>
<dbReference type="Gene3D" id="2.30.30.360">
    <property type="entry name" value="Myosin S1 fragment, N-terminal"/>
    <property type="match status" value="1"/>
</dbReference>
<dbReference type="Pfam" id="PF00063">
    <property type="entry name" value="Myosin_head"/>
    <property type="match status" value="1"/>
</dbReference>